<evidence type="ECO:0000313" key="3">
    <source>
        <dbReference type="EMBL" id="KEY63422.1"/>
    </source>
</evidence>
<dbReference type="EMBL" id="AZSI01000008">
    <property type="protein sequence ID" value="KEY63422.1"/>
    <property type="molecule type" value="Genomic_DNA"/>
</dbReference>
<dbReference type="GeneID" id="61109913"/>
<dbReference type="InterPro" id="IPR013168">
    <property type="entry name" value="Cpl_7_lyso_C"/>
</dbReference>
<gene>
    <name evidence="3" type="ORF">U725_00379</name>
</gene>
<organism evidence="3 4">
    <name type="scientific">Lactococcus cremoris subsp. cremoris GE214</name>
    <dbReference type="NCBI Taxonomy" id="1415168"/>
    <lineage>
        <taxon>Bacteria</taxon>
        <taxon>Bacillati</taxon>
        <taxon>Bacillota</taxon>
        <taxon>Bacilli</taxon>
        <taxon>Lactobacillales</taxon>
        <taxon>Streptococcaceae</taxon>
        <taxon>Lactococcus</taxon>
        <taxon>Lactococcus cremoris subsp. cremoris</taxon>
    </lineage>
</organism>
<reference evidence="3 4" key="1">
    <citation type="submission" date="2014-06" db="EMBL/GenBank/DDBJ databases">
        <title>Draft genome sequence of the putrescine producing strain Lactococcus lactis subsp cremoris GE214.</title>
        <authorList>
            <person name="Ladero V."/>
            <person name="Linares D.M."/>
            <person name="del Rio B."/>
            <person name="Mayo B."/>
            <person name="Martin M.C."/>
            <person name="Fernandez M."/>
            <person name="Alvarez M.A."/>
        </authorList>
    </citation>
    <scope>NUCLEOTIDE SEQUENCE [LARGE SCALE GENOMIC DNA]</scope>
    <source>
        <strain evidence="3 4">GE214</strain>
    </source>
</reference>
<dbReference type="Proteomes" id="UP000028401">
    <property type="component" value="Unassembled WGS sequence"/>
</dbReference>
<evidence type="ECO:0000259" key="2">
    <source>
        <dbReference type="SMART" id="SM01095"/>
    </source>
</evidence>
<feature type="domain" description="Cpl-7 lysozyme C-terminal" evidence="2">
    <location>
        <begin position="32"/>
        <end position="73"/>
    </location>
</feature>
<proteinExistence type="predicted"/>
<evidence type="ECO:0000256" key="1">
    <source>
        <dbReference type="SAM" id="SignalP"/>
    </source>
</evidence>
<dbReference type="SMART" id="SM01095">
    <property type="entry name" value="Cpl-7"/>
    <property type="match status" value="1"/>
</dbReference>
<feature type="chain" id="PRO_5001770625" evidence="1">
    <location>
        <begin position="27"/>
        <end position="199"/>
    </location>
</feature>
<feature type="signal peptide" evidence="1">
    <location>
        <begin position="1"/>
        <end position="26"/>
    </location>
</feature>
<comment type="caution">
    <text evidence="3">The sequence shown here is derived from an EMBL/GenBank/DDBJ whole genome shotgun (WGS) entry which is preliminary data.</text>
</comment>
<dbReference type="AlphaFoldDB" id="A0A084ADP3"/>
<keyword evidence="1" id="KW-0732">Signal</keyword>
<protein>
    <submittedName>
        <fullName evidence="3">Putative transglycosylase</fullName>
    </submittedName>
</protein>
<dbReference type="Pfam" id="PF08230">
    <property type="entry name" value="CW_7"/>
    <property type="match status" value="1"/>
</dbReference>
<accession>A0A084ADP3</accession>
<dbReference type="SUPFAM" id="SSF53955">
    <property type="entry name" value="Lysozyme-like"/>
    <property type="match status" value="1"/>
</dbReference>
<dbReference type="PATRIC" id="fig|1415168.3.peg.395"/>
<dbReference type="RefSeq" id="WP_011834746.1">
    <property type="nucleotide sequence ID" value="NZ_AZSI01000008.1"/>
</dbReference>
<name>A0A084ADP3_LACLC</name>
<evidence type="ECO:0000313" key="4">
    <source>
        <dbReference type="Proteomes" id="UP000028401"/>
    </source>
</evidence>
<sequence>MKLSKVAISTGLVASFMFIGGGIAHADTPKSTHEVAIEVINGNYGNGDARVTNLKTKGFDVKAIQTEVNNILTGTTTQVSATAKTAEEQPTKVTSAAPAQAAESVSGGLNMSQTSGQIDIQALANYMASNTANAAGYSASEWAYIITHESNGMADSVNSSSGAYGAFQLLGHGEYAGMTLAEQIAMASKLPAGSWVVYN</sequence>
<dbReference type="InterPro" id="IPR023346">
    <property type="entry name" value="Lysozyme-like_dom_sf"/>
</dbReference>